<evidence type="ECO:0000313" key="4">
    <source>
        <dbReference type="EMBL" id="ROT37967.1"/>
    </source>
</evidence>
<gene>
    <name evidence="4" type="ORF">SODALDRAFT_312399</name>
</gene>
<comment type="similarity">
    <text evidence="1">Belongs to the universal ribosomal protein uS2 family.</text>
</comment>
<protein>
    <submittedName>
        <fullName evidence="4">40S ribosomal protein mrp4</fullName>
    </submittedName>
</protein>
<dbReference type="InterPro" id="IPR023591">
    <property type="entry name" value="Ribosomal_uS2_flav_dom_sf"/>
</dbReference>
<dbReference type="PRINTS" id="PR00395">
    <property type="entry name" value="RIBOSOMALS2"/>
</dbReference>
<dbReference type="EMBL" id="ML119056">
    <property type="protein sequence ID" value="ROT37967.1"/>
    <property type="molecule type" value="Genomic_DNA"/>
</dbReference>
<accession>A0A3N2PTY5</accession>
<dbReference type="PANTHER" id="PTHR12534:SF0">
    <property type="entry name" value="SMALL RIBOSOMAL SUBUNIT PROTEIN US2M"/>
    <property type="match status" value="1"/>
</dbReference>
<evidence type="ECO:0000313" key="5">
    <source>
        <dbReference type="Proteomes" id="UP000272025"/>
    </source>
</evidence>
<dbReference type="Gene3D" id="3.40.50.10490">
    <property type="entry name" value="Glucose-6-phosphate isomerase like protein, domain 1"/>
    <property type="match status" value="1"/>
</dbReference>
<dbReference type="AlphaFoldDB" id="A0A3N2PTY5"/>
<dbReference type="SUPFAM" id="SSF52313">
    <property type="entry name" value="Ribosomal protein S2"/>
    <property type="match status" value="1"/>
</dbReference>
<keyword evidence="3" id="KW-0687">Ribonucleoprotein</keyword>
<evidence type="ECO:0000256" key="2">
    <source>
        <dbReference type="ARBA" id="ARBA00022980"/>
    </source>
</evidence>
<dbReference type="GO" id="GO:0005763">
    <property type="term" value="C:mitochondrial small ribosomal subunit"/>
    <property type="evidence" value="ECO:0007669"/>
    <property type="project" value="TreeGrafter"/>
</dbReference>
<dbReference type="InterPro" id="IPR018130">
    <property type="entry name" value="Ribosomal_uS2_CS"/>
</dbReference>
<dbReference type="STRING" id="1314773.A0A3N2PTY5"/>
<dbReference type="NCBIfam" id="TIGR01011">
    <property type="entry name" value="rpsB_bact"/>
    <property type="match status" value="1"/>
</dbReference>
<keyword evidence="5" id="KW-1185">Reference proteome</keyword>
<dbReference type="GeneID" id="39577677"/>
<evidence type="ECO:0000256" key="3">
    <source>
        <dbReference type="ARBA" id="ARBA00023274"/>
    </source>
</evidence>
<organism evidence="4 5">
    <name type="scientific">Sodiomyces alkalinus (strain CBS 110278 / VKM F-3762 / F11)</name>
    <name type="common">Alkaliphilic filamentous fungus</name>
    <dbReference type="NCBI Taxonomy" id="1314773"/>
    <lineage>
        <taxon>Eukaryota</taxon>
        <taxon>Fungi</taxon>
        <taxon>Dikarya</taxon>
        <taxon>Ascomycota</taxon>
        <taxon>Pezizomycotina</taxon>
        <taxon>Sordariomycetes</taxon>
        <taxon>Hypocreomycetidae</taxon>
        <taxon>Glomerellales</taxon>
        <taxon>Plectosphaerellaceae</taxon>
        <taxon>Sodiomyces</taxon>
    </lineage>
</organism>
<dbReference type="Pfam" id="PF00318">
    <property type="entry name" value="Ribosomal_S2"/>
    <property type="match status" value="1"/>
</dbReference>
<reference evidence="4 5" key="1">
    <citation type="journal article" date="2018" name="Mol. Ecol.">
        <title>The obligate alkalophilic soda-lake fungus Sodiomyces alkalinus has shifted to a protein diet.</title>
        <authorList>
            <person name="Grum-Grzhimaylo A.A."/>
            <person name="Falkoski D.L."/>
            <person name="van den Heuvel J."/>
            <person name="Valero-Jimenez C.A."/>
            <person name="Min B."/>
            <person name="Choi I.G."/>
            <person name="Lipzen A."/>
            <person name="Daum C.G."/>
            <person name="Aanen D.K."/>
            <person name="Tsang A."/>
            <person name="Henrissat B."/>
            <person name="Bilanenko E.N."/>
            <person name="de Vries R.P."/>
            <person name="van Kan J.A.L."/>
            <person name="Grigoriev I.V."/>
            <person name="Debets A.J.M."/>
        </authorList>
    </citation>
    <scope>NUCLEOTIDE SEQUENCE [LARGE SCALE GENOMIC DNA]</scope>
    <source>
        <strain evidence="4 5">F11</strain>
    </source>
</reference>
<dbReference type="InterPro" id="IPR005706">
    <property type="entry name" value="Ribosomal_uS2_bac/mit/plastid"/>
</dbReference>
<dbReference type="Proteomes" id="UP000272025">
    <property type="component" value="Unassembled WGS sequence"/>
</dbReference>
<dbReference type="CDD" id="cd01425">
    <property type="entry name" value="RPS2"/>
    <property type="match status" value="1"/>
</dbReference>
<sequence length="387" mass="42758">MIIRSVTRRHGARALASALPRPCTRFISQDTTTTGLTPEALESVTTAAALNQIPQQANGTPTLSQHKKDNRAEAFKDFRRLQKLTSSLGSHVSRPYNPEDLVKDPPAPEEITLELLMASQTHMGHHTSRWNPGNARYIYGVRHGIHVISLEATAAHLRRAARVVEEVTYRGGLVLYVGTRKGQMEMVTQAAARGGGCHLFTKWTPGAITNRDVILRDREVRMVNEVDREVPGLATHVRDRRPITPDLVVCLNPLENKTLLHECALVSIPTVAIIDTDVDPSCVTLAIPANDDSLRSTALIGGILGRAGQIGKKRRLADAESGVVHWETPTDTQNFIDNEVRRFLRAQGEWARDSTAEVNAKGRTAEDRLLDNMGEMNEEDRMNIVGM</sequence>
<dbReference type="GO" id="GO:0003735">
    <property type="term" value="F:structural constituent of ribosome"/>
    <property type="evidence" value="ECO:0007669"/>
    <property type="project" value="InterPro"/>
</dbReference>
<dbReference type="OrthoDB" id="2320368at2759"/>
<dbReference type="InterPro" id="IPR001865">
    <property type="entry name" value="Ribosomal_uS2"/>
</dbReference>
<dbReference type="RefSeq" id="XP_028465773.1">
    <property type="nucleotide sequence ID" value="XM_028609199.1"/>
</dbReference>
<keyword evidence="2 4" id="KW-0689">Ribosomal protein</keyword>
<proteinExistence type="inferred from homology"/>
<dbReference type="GO" id="GO:0006412">
    <property type="term" value="P:translation"/>
    <property type="evidence" value="ECO:0007669"/>
    <property type="project" value="InterPro"/>
</dbReference>
<dbReference type="PANTHER" id="PTHR12534">
    <property type="entry name" value="30S RIBOSOMAL PROTEIN S2 PROKARYOTIC AND ORGANELLAR"/>
    <property type="match status" value="1"/>
</dbReference>
<evidence type="ECO:0000256" key="1">
    <source>
        <dbReference type="ARBA" id="ARBA00006242"/>
    </source>
</evidence>
<dbReference type="HAMAP" id="MF_00291_B">
    <property type="entry name" value="Ribosomal_uS2_B"/>
    <property type="match status" value="1"/>
</dbReference>
<name>A0A3N2PTY5_SODAK</name>
<dbReference type="PROSITE" id="PS00962">
    <property type="entry name" value="RIBOSOMAL_S2_1"/>
    <property type="match status" value="1"/>
</dbReference>